<name>A0A918BJ20_9ACTN</name>
<feature type="region of interest" description="Disordered" evidence="1">
    <location>
        <begin position="1"/>
        <end position="48"/>
    </location>
</feature>
<accession>A0A918BJ20</accession>
<comment type="caution">
    <text evidence="2">The sequence shown here is derived from an EMBL/GenBank/DDBJ whole genome shotgun (WGS) entry which is preliminary data.</text>
</comment>
<reference evidence="2" key="1">
    <citation type="journal article" date="2014" name="Int. J. Syst. Evol. Microbiol.">
        <title>Complete genome sequence of Corynebacterium casei LMG S-19264T (=DSM 44701T), isolated from a smear-ripened cheese.</title>
        <authorList>
            <consortium name="US DOE Joint Genome Institute (JGI-PGF)"/>
            <person name="Walter F."/>
            <person name="Albersmeier A."/>
            <person name="Kalinowski J."/>
            <person name="Ruckert C."/>
        </authorList>
    </citation>
    <scope>NUCLEOTIDE SEQUENCE</scope>
    <source>
        <strain evidence="2">JCM 4403</strain>
    </source>
</reference>
<proteinExistence type="predicted"/>
<gene>
    <name evidence="2" type="ORF">GCM10010280_14950</name>
</gene>
<evidence type="ECO:0000313" key="2">
    <source>
        <dbReference type="EMBL" id="GGQ69547.1"/>
    </source>
</evidence>
<dbReference type="AlphaFoldDB" id="A0A918BJ20"/>
<keyword evidence="3" id="KW-1185">Reference proteome</keyword>
<evidence type="ECO:0000256" key="1">
    <source>
        <dbReference type="SAM" id="MobiDB-lite"/>
    </source>
</evidence>
<protein>
    <submittedName>
        <fullName evidence="2">Uncharacterized protein</fullName>
    </submittedName>
</protein>
<evidence type="ECO:0000313" key="3">
    <source>
        <dbReference type="Proteomes" id="UP000656732"/>
    </source>
</evidence>
<feature type="compositionally biased region" description="Basic and acidic residues" evidence="1">
    <location>
        <begin position="31"/>
        <end position="40"/>
    </location>
</feature>
<organism evidence="2 3">
    <name type="scientific">Streptomyces pilosus</name>
    <dbReference type="NCBI Taxonomy" id="28893"/>
    <lineage>
        <taxon>Bacteria</taxon>
        <taxon>Bacillati</taxon>
        <taxon>Actinomycetota</taxon>
        <taxon>Actinomycetes</taxon>
        <taxon>Kitasatosporales</taxon>
        <taxon>Streptomycetaceae</taxon>
        <taxon>Streptomyces</taxon>
    </lineage>
</organism>
<sequence length="64" mass="7008">MVREWNPCPSREGRRPDRAGGSGAGRGPPCRRREEERAPEPPDTVGARPLATCQAVVQAVPFRL</sequence>
<dbReference type="Proteomes" id="UP000656732">
    <property type="component" value="Unassembled WGS sequence"/>
</dbReference>
<dbReference type="EMBL" id="BMTU01000002">
    <property type="protein sequence ID" value="GGQ69547.1"/>
    <property type="molecule type" value="Genomic_DNA"/>
</dbReference>
<reference evidence="2" key="2">
    <citation type="submission" date="2020-09" db="EMBL/GenBank/DDBJ databases">
        <authorList>
            <person name="Sun Q."/>
            <person name="Ohkuma M."/>
        </authorList>
    </citation>
    <scope>NUCLEOTIDE SEQUENCE</scope>
    <source>
        <strain evidence="2">JCM 4403</strain>
    </source>
</reference>